<keyword evidence="2 3" id="KW-0833">Ubl conjugation pathway</keyword>
<dbReference type="OMA" id="FLHECES"/>
<protein>
    <recommendedName>
        <fullName evidence="4">HECT domain-containing protein</fullName>
    </recommendedName>
</protein>
<reference evidence="5" key="1">
    <citation type="submission" date="2025-08" db="UniProtKB">
        <authorList>
            <consortium name="Ensembl"/>
        </authorList>
    </citation>
    <scope>IDENTIFICATION</scope>
</reference>
<name>A0A3Q2CZB6_CYPVA</name>
<evidence type="ECO:0000256" key="1">
    <source>
        <dbReference type="ARBA" id="ARBA00022679"/>
    </source>
</evidence>
<dbReference type="InterPro" id="IPR035983">
    <property type="entry name" value="Hect_E3_ubiquitin_ligase"/>
</dbReference>
<dbReference type="SUPFAM" id="SSF56204">
    <property type="entry name" value="Hect, E3 ligase catalytic domain"/>
    <property type="match status" value="1"/>
</dbReference>
<reference evidence="5" key="2">
    <citation type="submission" date="2025-09" db="UniProtKB">
        <authorList>
            <consortium name="Ensembl"/>
        </authorList>
    </citation>
    <scope>IDENTIFICATION</scope>
</reference>
<evidence type="ECO:0000256" key="2">
    <source>
        <dbReference type="ARBA" id="ARBA00022786"/>
    </source>
</evidence>
<dbReference type="GO" id="GO:0004842">
    <property type="term" value="F:ubiquitin-protein transferase activity"/>
    <property type="evidence" value="ECO:0007669"/>
    <property type="project" value="InterPro"/>
</dbReference>
<keyword evidence="1" id="KW-0808">Transferase</keyword>
<sequence>MVYMTLILAGMGRRSITFPESADHLQISGLLTSHYPKLNNLQGGWLLYKALGITICSGQRKLSLIPPETEGYNGNLLKSVTGGGKNLIYIMPLQEKLDMSPLPLDAKEFKGMPKATCKVCSATMPLQVLAVHVKTCVDLRSSGEEFEISNTYTAVQTLPIVIMFFILRLYLTEFPFSFLYYLISLDDVIKEITNAVSTDGVTFDIAVSRKNLLERGIAQWQRQKKTSPTNPLKVTFIGEAGIDTGALRKEFLTVVIASHFFRTVGEIMAVSLAQAGPAPNFLMPWCYRFLCTGSPDFESMDRNDVESANEATLLNITEDILNCGYTGIILVDKKQEMMRSVVLHANLRLLPILQQLREGLRLYGLSDIMSTYPDICQPLFVPGVEMKVSTLSEFSEKGSNKEQSEVDLMNHFQDFLQELEQGSGSFCYLRVAKAFLQWITGQAHIPVLQEERKKFQITVQFLHECESQYGPHKICYPSVAACINTITFPVQHMRSYEDFKCVLLEAFHMGQEFTKV</sequence>
<evidence type="ECO:0000313" key="5">
    <source>
        <dbReference type="Ensembl" id="ENSCVAP00000011267.1"/>
    </source>
</evidence>
<feature type="domain" description="HECT" evidence="4">
    <location>
        <begin position="224"/>
        <end position="260"/>
    </location>
</feature>
<evidence type="ECO:0000313" key="6">
    <source>
        <dbReference type="Proteomes" id="UP000265020"/>
    </source>
</evidence>
<proteinExistence type="predicted"/>
<dbReference type="AlphaFoldDB" id="A0A3Q2CZB6"/>
<dbReference type="PROSITE" id="PS50237">
    <property type="entry name" value="HECT"/>
    <property type="match status" value="1"/>
</dbReference>
<dbReference type="Proteomes" id="UP000265020">
    <property type="component" value="Unassembled WGS sequence"/>
</dbReference>
<accession>A0A3Q2CZB6</accession>
<comment type="caution">
    <text evidence="3">Lacks conserved residue(s) required for the propagation of feature annotation.</text>
</comment>
<evidence type="ECO:0000259" key="4">
    <source>
        <dbReference type="PROSITE" id="PS50237"/>
    </source>
</evidence>
<dbReference type="Ensembl" id="ENSCVAT00000029862.1">
    <property type="protein sequence ID" value="ENSCVAP00000011267.1"/>
    <property type="gene ID" value="ENSCVAG00000013529.1"/>
</dbReference>
<dbReference type="GeneTree" id="ENSGT00460000041731"/>
<evidence type="ECO:0000256" key="3">
    <source>
        <dbReference type="PROSITE-ProRule" id="PRU00104"/>
    </source>
</evidence>
<keyword evidence="6" id="KW-1185">Reference proteome</keyword>
<dbReference type="Gene3D" id="3.90.1750.10">
    <property type="entry name" value="Hect, E3 ligase catalytic domains"/>
    <property type="match status" value="1"/>
</dbReference>
<dbReference type="Gene3D" id="3.30.2410.10">
    <property type="entry name" value="Hect, E3 ligase catalytic domain"/>
    <property type="match status" value="1"/>
</dbReference>
<dbReference type="InterPro" id="IPR000569">
    <property type="entry name" value="HECT_dom"/>
</dbReference>
<organism evidence="5 6">
    <name type="scientific">Cyprinodon variegatus</name>
    <name type="common">Sheepshead minnow</name>
    <dbReference type="NCBI Taxonomy" id="28743"/>
    <lineage>
        <taxon>Eukaryota</taxon>
        <taxon>Metazoa</taxon>
        <taxon>Chordata</taxon>
        <taxon>Craniata</taxon>
        <taxon>Vertebrata</taxon>
        <taxon>Euteleostomi</taxon>
        <taxon>Actinopterygii</taxon>
        <taxon>Neopterygii</taxon>
        <taxon>Teleostei</taxon>
        <taxon>Neoteleostei</taxon>
        <taxon>Acanthomorphata</taxon>
        <taxon>Ovalentaria</taxon>
        <taxon>Atherinomorphae</taxon>
        <taxon>Cyprinodontiformes</taxon>
        <taxon>Cyprinodontidae</taxon>
        <taxon>Cyprinodon</taxon>
    </lineage>
</organism>